<proteinExistence type="predicted"/>
<dbReference type="InterPro" id="IPR000160">
    <property type="entry name" value="GGDEF_dom"/>
</dbReference>
<name>A0ABX0F482_9BACL</name>
<evidence type="ECO:0000256" key="1">
    <source>
        <dbReference type="SAM" id="Phobius"/>
    </source>
</evidence>
<feature type="domain" description="GGDEF" evidence="3">
    <location>
        <begin position="368"/>
        <end position="501"/>
    </location>
</feature>
<dbReference type="SUPFAM" id="SSF141868">
    <property type="entry name" value="EAL domain-like"/>
    <property type="match status" value="1"/>
</dbReference>
<keyword evidence="5" id="KW-1185">Reference proteome</keyword>
<dbReference type="InterPro" id="IPR035919">
    <property type="entry name" value="EAL_sf"/>
</dbReference>
<feature type="transmembrane region" description="Helical" evidence="1">
    <location>
        <begin position="101"/>
        <end position="120"/>
    </location>
</feature>
<feature type="transmembrane region" description="Helical" evidence="1">
    <location>
        <begin position="32"/>
        <end position="54"/>
    </location>
</feature>
<evidence type="ECO:0000313" key="4">
    <source>
        <dbReference type="EMBL" id="NGZ75771.1"/>
    </source>
</evidence>
<evidence type="ECO:0000259" key="2">
    <source>
        <dbReference type="PROSITE" id="PS50883"/>
    </source>
</evidence>
<feature type="transmembrane region" description="Helical" evidence="1">
    <location>
        <begin position="203"/>
        <end position="224"/>
    </location>
</feature>
<dbReference type="Gene3D" id="3.30.70.270">
    <property type="match status" value="1"/>
</dbReference>
<protein>
    <submittedName>
        <fullName evidence="4">Bifunctional diguanylate cyclase/phosphodiesterase</fullName>
    </submittedName>
</protein>
<dbReference type="Proteomes" id="UP000800303">
    <property type="component" value="Unassembled WGS sequence"/>
</dbReference>
<dbReference type="RefSeq" id="WP_166274180.1">
    <property type="nucleotide sequence ID" value="NZ_JAAFGS010000003.1"/>
</dbReference>
<feature type="transmembrane region" description="Helical" evidence="1">
    <location>
        <begin position="172"/>
        <end position="191"/>
    </location>
</feature>
<evidence type="ECO:0000313" key="5">
    <source>
        <dbReference type="Proteomes" id="UP000800303"/>
    </source>
</evidence>
<keyword evidence="1" id="KW-0812">Transmembrane</keyword>
<sequence>MYKNRYRFYAGTVLYLIAYYVLLNAFRGNESVMGWLGNLLNLLPAAAGAFILWGVARKADVGLKRFWRLLMYSSLAYALAMCFWLWDAMSESFVMSLPSPADYLWFAEGILICSALLLLNYKQLKGLNAVRLLLDASIFMTTMIALSWILLIEPLYAQAAASGSLAFMIMNVSYPIEDLGFLFLLILLMLSNRYAIAVRAQQMLLAAVMLFIVGDSIYLYLLTIDAYAIGSFIDPVWSMSLIAIALSGIESLNPKFSAAFVQKTVRPGKGWLKRLLPYVSLGTLMVIMLLQMPDFNMIVLCCITGILLVTARQILTLAENDELLARLGQYLKVSDRAAHHDELTGLPNRRLFSLRLQEAIVQAEKDRAELAVVFMDFNRFKYINDTLGHGVGDRMLQEAAARFEEALPGHCLLARLGGDEFVILIPRSSGTQTIRSVIAAVEDSLKKPMSIDEHSLHVSTSIGIAVYPADGSSMDELLKNADAAMYRSKKNNGSKAVFFDSSIGSELERRLEIENDLNNVIERNELSLHYQLQVHARTGRIAGVEALLRWKHPVKGYISPADFIPIAEETGAIKPIGEWVLRQACMQQRKWARSGLANLRMSVNVSPRQLQDDHIVESFLEIVRSAEIDPRMLVLEITETFAVNDIPVAVERLSRLRQAGIRVAIDDFGSGYASLKYLKNFKPSLLKIDRGFIACIRQDDEESADMVRAIISLGHSLKIEVLAEGVETPEQLEFLREAGCDEMQGYLIGRPIPESELTERLQTSPLYFMPPDSISS</sequence>
<feature type="transmembrane region" description="Helical" evidence="1">
    <location>
        <begin position="66"/>
        <end position="86"/>
    </location>
</feature>
<dbReference type="SUPFAM" id="SSF55073">
    <property type="entry name" value="Nucleotide cyclase"/>
    <property type="match status" value="1"/>
</dbReference>
<dbReference type="Gene3D" id="3.20.20.450">
    <property type="entry name" value="EAL domain"/>
    <property type="match status" value="1"/>
</dbReference>
<dbReference type="SMART" id="SM00052">
    <property type="entry name" value="EAL"/>
    <property type="match status" value="1"/>
</dbReference>
<evidence type="ECO:0000259" key="3">
    <source>
        <dbReference type="PROSITE" id="PS50887"/>
    </source>
</evidence>
<dbReference type="EMBL" id="JAAFGS010000003">
    <property type="protein sequence ID" value="NGZ75771.1"/>
    <property type="molecule type" value="Genomic_DNA"/>
</dbReference>
<dbReference type="PANTHER" id="PTHR44757:SF2">
    <property type="entry name" value="BIOFILM ARCHITECTURE MAINTENANCE PROTEIN MBAA"/>
    <property type="match status" value="1"/>
</dbReference>
<feature type="transmembrane region" description="Helical" evidence="1">
    <location>
        <begin position="132"/>
        <end position="152"/>
    </location>
</feature>
<dbReference type="PROSITE" id="PS50883">
    <property type="entry name" value="EAL"/>
    <property type="match status" value="1"/>
</dbReference>
<dbReference type="InterPro" id="IPR043128">
    <property type="entry name" value="Rev_trsase/Diguanyl_cyclase"/>
</dbReference>
<accession>A0ABX0F482</accession>
<feature type="transmembrane region" description="Helical" evidence="1">
    <location>
        <begin position="236"/>
        <end position="254"/>
    </location>
</feature>
<dbReference type="Pfam" id="PF00990">
    <property type="entry name" value="GGDEF"/>
    <property type="match status" value="1"/>
</dbReference>
<gene>
    <name evidence="4" type="ORF">GYN08_10600</name>
</gene>
<organism evidence="4 5">
    <name type="scientific">Saccharibacillus alkalitolerans</name>
    <dbReference type="NCBI Taxonomy" id="2705290"/>
    <lineage>
        <taxon>Bacteria</taxon>
        <taxon>Bacillati</taxon>
        <taxon>Bacillota</taxon>
        <taxon>Bacilli</taxon>
        <taxon>Bacillales</taxon>
        <taxon>Paenibacillaceae</taxon>
        <taxon>Saccharibacillus</taxon>
    </lineage>
</organism>
<dbReference type="InterPro" id="IPR001633">
    <property type="entry name" value="EAL_dom"/>
</dbReference>
<feature type="transmembrane region" description="Helical" evidence="1">
    <location>
        <begin position="275"/>
        <end position="291"/>
    </location>
</feature>
<reference evidence="4 5" key="1">
    <citation type="submission" date="2020-01" db="EMBL/GenBank/DDBJ databases">
        <title>Polyphasic characterisation and genomic insights into a novel alkali tolerant bacterium VR-M41.</title>
        <authorList>
            <person name="Vemuluri V.R."/>
        </authorList>
    </citation>
    <scope>NUCLEOTIDE SEQUENCE [LARGE SCALE GENOMIC DNA]</scope>
    <source>
        <strain evidence="4 5">VR-M41</strain>
    </source>
</reference>
<keyword evidence="1" id="KW-1133">Transmembrane helix</keyword>
<dbReference type="CDD" id="cd01948">
    <property type="entry name" value="EAL"/>
    <property type="match status" value="1"/>
</dbReference>
<dbReference type="PANTHER" id="PTHR44757">
    <property type="entry name" value="DIGUANYLATE CYCLASE DGCP"/>
    <property type="match status" value="1"/>
</dbReference>
<dbReference type="PROSITE" id="PS50887">
    <property type="entry name" value="GGDEF"/>
    <property type="match status" value="1"/>
</dbReference>
<dbReference type="NCBIfam" id="TIGR00254">
    <property type="entry name" value="GGDEF"/>
    <property type="match status" value="1"/>
</dbReference>
<dbReference type="InterPro" id="IPR052155">
    <property type="entry name" value="Biofilm_reg_signaling"/>
</dbReference>
<dbReference type="InterPro" id="IPR029787">
    <property type="entry name" value="Nucleotide_cyclase"/>
</dbReference>
<keyword evidence="1" id="KW-0472">Membrane</keyword>
<feature type="transmembrane region" description="Helical" evidence="1">
    <location>
        <begin position="7"/>
        <end position="26"/>
    </location>
</feature>
<comment type="caution">
    <text evidence="4">The sequence shown here is derived from an EMBL/GenBank/DDBJ whole genome shotgun (WGS) entry which is preliminary data.</text>
</comment>
<dbReference type="SMART" id="SM00267">
    <property type="entry name" value="GGDEF"/>
    <property type="match status" value="1"/>
</dbReference>
<dbReference type="CDD" id="cd01949">
    <property type="entry name" value="GGDEF"/>
    <property type="match status" value="1"/>
</dbReference>
<dbReference type="Pfam" id="PF00563">
    <property type="entry name" value="EAL"/>
    <property type="match status" value="1"/>
</dbReference>
<feature type="domain" description="EAL" evidence="2">
    <location>
        <begin position="510"/>
        <end position="765"/>
    </location>
</feature>